<feature type="domain" description="Cyclic nucleotide-binding" evidence="2">
    <location>
        <begin position="955"/>
        <end position="1009"/>
    </location>
</feature>
<dbReference type="CDD" id="cd00038">
    <property type="entry name" value="CAP_ED"/>
    <property type="match status" value="2"/>
</dbReference>
<dbReference type="PANTHER" id="PTHR23011:SF28">
    <property type="entry name" value="CYCLIC NUCLEOTIDE-BINDING DOMAIN CONTAINING PROTEIN"/>
    <property type="match status" value="1"/>
</dbReference>
<dbReference type="PRINTS" id="PR00103">
    <property type="entry name" value="CAMPKINASE"/>
</dbReference>
<dbReference type="InterPro" id="IPR014710">
    <property type="entry name" value="RmlC-like_jellyroll"/>
</dbReference>
<reference evidence="3 4" key="1">
    <citation type="submission" date="2016-02" db="EMBL/GenBank/DDBJ databases">
        <title>Genome analysis of coral dinoflagellate symbionts highlights evolutionary adaptations to a symbiotic lifestyle.</title>
        <authorList>
            <person name="Aranda M."/>
            <person name="Li Y."/>
            <person name="Liew Y.J."/>
            <person name="Baumgarten S."/>
            <person name="Simakov O."/>
            <person name="Wilson M."/>
            <person name="Piel J."/>
            <person name="Ashoor H."/>
            <person name="Bougouffa S."/>
            <person name="Bajic V.B."/>
            <person name="Ryu T."/>
            <person name="Ravasi T."/>
            <person name="Bayer T."/>
            <person name="Micklem G."/>
            <person name="Kim H."/>
            <person name="Bhak J."/>
            <person name="Lajeunesse T.C."/>
            <person name="Voolstra C.R."/>
        </authorList>
    </citation>
    <scope>NUCLEOTIDE SEQUENCE [LARGE SCALE GENOMIC DNA]</scope>
    <source>
        <strain evidence="3 4">CCMP2467</strain>
    </source>
</reference>
<feature type="region of interest" description="Disordered" evidence="1">
    <location>
        <begin position="464"/>
        <end position="489"/>
    </location>
</feature>
<dbReference type="SUPFAM" id="SSF51206">
    <property type="entry name" value="cAMP-binding domain-like"/>
    <property type="match status" value="2"/>
</dbReference>
<dbReference type="Gene3D" id="2.60.120.10">
    <property type="entry name" value="Jelly Rolls"/>
    <property type="match status" value="3"/>
</dbReference>
<dbReference type="Pfam" id="PF00027">
    <property type="entry name" value="cNMP_binding"/>
    <property type="match status" value="1"/>
</dbReference>
<dbReference type="OrthoDB" id="438941at2759"/>
<gene>
    <name evidence="3" type="primary">PKAR</name>
    <name evidence="3" type="ORF">AK812_SmicGene21565</name>
</gene>
<dbReference type="EMBL" id="LSRX01000475">
    <property type="protein sequence ID" value="OLP96237.1"/>
    <property type="molecule type" value="Genomic_DNA"/>
</dbReference>
<keyword evidence="4" id="KW-1185">Reference proteome</keyword>
<keyword evidence="3" id="KW-0808">Transferase</keyword>
<protein>
    <submittedName>
        <fullName evidence="3">cAMP-dependent protein kinase regulatory subunit</fullName>
    </submittedName>
</protein>
<feature type="domain" description="Cyclic nucleotide-binding" evidence="2">
    <location>
        <begin position="1102"/>
        <end position="1193"/>
    </location>
</feature>
<feature type="region of interest" description="Disordered" evidence="1">
    <location>
        <begin position="1038"/>
        <end position="1086"/>
    </location>
</feature>
<evidence type="ECO:0000256" key="1">
    <source>
        <dbReference type="SAM" id="MobiDB-lite"/>
    </source>
</evidence>
<proteinExistence type="predicted"/>
<feature type="region of interest" description="Disordered" evidence="1">
    <location>
        <begin position="1"/>
        <end position="51"/>
    </location>
</feature>
<feature type="region of interest" description="Disordered" evidence="1">
    <location>
        <begin position="589"/>
        <end position="623"/>
    </location>
</feature>
<feature type="compositionally biased region" description="Basic residues" evidence="1">
    <location>
        <begin position="535"/>
        <end position="549"/>
    </location>
</feature>
<evidence type="ECO:0000313" key="3">
    <source>
        <dbReference type="EMBL" id="OLP96237.1"/>
    </source>
</evidence>
<dbReference type="GO" id="GO:0016301">
    <property type="term" value="F:kinase activity"/>
    <property type="evidence" value="ECO:0007669"/>
    <property type="project" value="UniProtKB-KW"/>
</dbReference>
<dbReference type="SMART" id="SM00100">
    <property type="entry name" value="cNMP"/>
    <property type="match status" value="3"/>
</dbReference>
<feature type="compositionally biased region" description="Polar residues" evidence="1">
    <location>
        <begin position="1038"/>
        <end position="1061"/>
    </location>
</feature>
<dbReference type="InterPro" id="IPR018488">
    <property type="entry name" value="cNMP-bd_CS"/>
</dbReference>
<dbReference type="InterPro" id="IPR018490">
    <property type="entry name" value="cNMP-bd_dom_sf"/>
</dbReference>
<dbReference type="PROSITE" id="PS00889">
    <property type="entry name" value="CNMP_BINDING_2"/>
    <property type="match status" value="1"/>
</dbReference>
<evidence type="ECO:0000313" key="4">
    <source>
        <dbReference type="Proteomes" id="UP000186817"/>
    </source>
</evidence>
<dbReference type="Proteomes" id="UP000186817">
    <property type="component" value="Unassembled WGS sequence"/>
</dbReference>
<organism evidence="3 4">
    <name type="scientific">Symbiodinium microadriaticum</name>
    <name type="common">Dinoflagellate</name>
    <name type="synonym">Zooxanthella microadriatica</name>
    <dbReference type="NCBI Taxonomy" id="2951"/>
    <lineage>
        <taxon>Eukaryota</taxon>
        <taxon>Sar</taxon>
        <taxon>Alveolata</taxon>
        <taxon>Dinophyceae</taxon>
        <taxon>Suessiales</taxon>
        <taxon>Symbiodiniaceae</taxon>
        <taxon>Symbiodinium</taxon>
    </lineage>
</organism>
<accession>A0A1Q9DM29</accession>
<feature type="compositionally biased region" description="Low complexity" evidence="1">
    <location>
        <begin position="464"/>
        <end position="475"/>
    </location>
</feature>
<sequence>MAWAWTETLAVSTEDRPKIPPVQSFKPPVGAKVREDPRRPHDASKPGGRNEADRWVKFAAAAFQQAGIRRGDADQLAFEDGLGNFDETPARVWTVPTRKVAVHGQFSWAAEGAWNLVFGIQDLLGPSAAIRIAVERFIATTNIEVQGYPRNCGAKPEMLQVMRCASPGEQRVIFAPCRCLCGGNELTRLPFRDVLAVRSAAFVDRAACNIFYSLRVVSSDGVRLAYKTASGSVAISRWMRQLVGGDTHMPGYSPPNMLCALREDPTLPASDRVPTFPIAAEELGESTAKLQHPVPALQDVLPFMWAAAQVALVSILRRWHSDTIQDLIQARHPSPRCVRGVTQATTGMRKDENRAVAAAFVIFAGLAVDLVTEAATHMAQAQVLALASADPVSRLPLRCWRGVARGSINIQITDADIHGYCGASFPANVINDWVVLVAAAATGTGERMQQQAGKGVCERRATVPQGGAAPAPARHAQGRHRHRRLQTSSDHGLGRTLVRVLAVAAQRAYAASLLELPPAEALCNGHASCPAKQFAGRRRRPHWRRKRRQTYPELDSGRRLLRKGRLQARSSSCRCMLNRVLPDQFRLCTSSSQTPDQRASAEPRAGPPVAAEQDAGEPTAVDGWKQGITRDRNLVHEEVTASQNKERNLIHCREYNRKGWSQQQLCRVVRGMDYTYHASQAKAQPTQDNRELVWAARQSENSKVRKKELEQTLRHAGTAAQRQEFYNNLVGEEANIEVVSDEEEEVGVEAFAAKASGAVPEDADEEAAGAGLLPLFALRLLRPALPKVPKEPSYPPPPVPKEPSYPPPAVDRELDFVGLRALACDHQGQVIKVKASQLQGCKGIISWDFHRVLDRDYKDCTDWRAPGLPWRNQQLLKRLHEQIRQGQILSIVLSYCHAEDTRLHVLNSVATACEEATGRIGKLAAIKLLSKGEIPVLHLDDSVEVVSELVGKTPFFMNMEMEKVGIIHKIAKVATVRHEREGQVIFRQGDQATSVYLLLKGSVSVLVRSGEAPSSPRADLGKDQMPSTLTEVRRVATEVQQVKRSQDTQPSGIGQRRNSQRAWELPQAPDERDPADKTSVAEGDRTLWSRVNSRPCSAMSWKIREKIPTRQAKKRDDTVRKQDEQGRNVYSTVEGFSTFTEESNLGDQVNTLEAGSVFGEVALLSEAPRSASIRCSADCELLLFNARVFRKVLSEFVDVAKVVGLLQSVDFFHKMEETSPGVIHKLAKTAEFTTELKGQVIFRQNDPGKDAFILVKGQVAVHAWDTTFGKRKPVTPRIRKGEMPTLTDFRRSGKERWDLVARKEEAKQGKPPRIDMQEEGERIQKALPRDVTKTPEGRRNTSTAVRERQGEVSTVGLSTLFTAKSWCKLQSLFALVHKFSDTAWAGSQMGS</sequence>
<comment type="caution">
    <text evidence="3">The sequence shown here is derived from an EMBL/GenBank/DDBJ whole genome shotgun (WGS) entry which is preliminary data.</text>
</comment>
<dbReference type="PROSITE" id="PS50042">
    <property type="entry name" value="CNMP_BINDING_3"/>
    <property type="match status" value="3"/>
</dbReference>
<feature type="compositionally biased region" description="Basic and acidic residues" evidence="1">
    <location>
        <begin position="32"/>
        <end position="51"/>
    </location>
</feature>
<evidence type="ECO:0000259" key="2">
    <source>
        <dbReference type="PROSITE" id="PS50042"/>
    </source>
</evidence>
<dbReference type="PANTHER" id="PTHR23011">
    <property type="entry name" value="CYCLIC NUCLEOTIDE-BINDING DOMAIN CONTAINING PROTEIN"/>
    <property type="match status" value="1"/>
</dbReference>
<feature type="compositionally biased region" description="Basic residues" evidence="1">
    <location>
        <begin position="476"/>
        <end position="485"/>
    </location>
</feature>
<feature type="domain" description="Cyclic nucleotide-binding" evidence="2">
    <location>
        <begin position="1211"/>
        <end position="1261"/>
    </location>
</feature>
<name>A0A1Q9DM29_SYMMI</name>
<dbReference type="InterPro" id="IPR000595">
    <property type="entry name" value="cNMP-bd_dom"/>
</dbReference>
<keyword evidence="3" id="KW-0418">Kinase</keyword>
<feature type="region of interest" description="Disordered" evidence="1">
    <location>
        <begin position="533"/>
        <end position="556"/>
    </location>
</feature>